<dbReference type="EMBL" id="LR797382">
    <property type="protein sequence ID" value="CAB4212698.1"/>
    <property type="molecule type" value="Genomic_DNA"/>
</dbReference>
<feature type="region of interest" description="Disordered" evidence="1">
    <location>
        <begin position="1"/>
        <end position="36"/>
    </location>
</feature>
<protein>
    <submittedName>
        <fullName evidence="3">Uncharacterized protein</fullName>
    </submittedName>
</protein>
<name>A0A6J7XAI0_9CAUD</name>
<reference evidence="3" key="1">
    <citation type="submission" date="2020-05" db="EMBL/GenBank/DDBJ databases">
        <authorList>
            <person name="Chiriac C."/>
            <person name="Salcher M."/>
            <person name="Ghai R."/>
            <person name="Kavagutti S V."/>
        </authorList>
    </citation>
    <scope>NUCLEOTIDE SEQUENCE</scope>
</reference>
<sequence length="188" mass="21237">MTTNIGKDDKLPIGNSKSSSMPIKKKAGRPKGTGSLTSSKAIAPQFLVMCKQGLSLTQIADKLSLPKEQLERWSRDKVKHKEFVKAFDLGKTAWQAYHETLLQKMICGEDGKYASAEISAQQFVLKTQFKSEWTEKNDQKLEISHVGRLTDDQLEQQIMQLLGKSQIQTYILNEQDNKPKLVVNNDIK</sequence>
<evidence type="ECO:0000313" key="3">
    <source>
        <dbReference type="EMBL" id="CAB5228118.1"/>
    </source>
</evidence>
<feature type="compositionally biased region" description="Basic and acidic residues" evidence="1">
    <location>
        <begin position="1"/>
        <end position="11"/>
    </location>
</feature>
<dbReference type="EMBL" id="LR798383">
    <property type="protein sequence ID" value="CAB5228118.1"/>
    <property type="molecule type" value="Genomic_DNA"/>
</dbReference>
<evidence type="ECO:0000256" key="1">
    <source>
        <dbReference type="SAM" id="MobiDB-lite"/>
    </source>
</evidence>
<proteinExistence type="predicted"/>
<organism evidence="3">
    <name type="scientific">uncultured Caudovirales phage</name>
    <dbReference type="NCBI Taxonomy" id="2100421"/>
    <lineage>
        <taxon>Viruses</taxon>
        <taxon>Duplodnaviria</taxon>
        <taxon>Heunggongvirae</taxon>
        <taxon>Uroviricota</taxon>
        <taxon>Caudoviricetes</taxon>
        <taxon>Peduoviridae</taxon>
        <taxon>Maltschvirus</taxon>
        <taxon>Maltschvirus maltsch</taxon>
    </lineage>
</organism>
<evidence type="ECO:0000313" key="2">
    <source>
        <dbReference type="EMBL" id="CAB4212698.1"/>
    </source>
</evidence>
<gene>
    <name evidence="2" type="ORF">UFOVP1437_53</name>
    <name evidence="3" type="ORF">UFOVP1531_12</name>
</gene>
<accession>A0A6J7XAI0</accession>